<dbReference type="EMBL" id="DTMM01000230">
    <property type="protein sequence ID" value="HFT94355.1"/>
    <property type="molecule type" value="Genomic_DNA"/>
</dbReference>
<dbReference type="SUPFAM" id="SSF48452">
    <property type="entry name" value="TPR-like"/>
    <property type="match status" value="1"/>
</dbReference>
<dbReference type="Gene3D" id="1.25.40.10">
    <property type="entry name" value="Tetratricopeptide repeat domain"/>
    <property type="match status" value="1"/>
</dbReference>
<dbReference type="PANTHER" id="PTHR43861:SF6">
    <property type="entry name" value="METHYLTRANSFERASE TYPE 11"/>
    <property type="match status" value="1"/>
</dbReference>
<dbReference type="AlphaFoldDB" id="A0A7C3QVA1"/>
<dbReference type="GO" id="GO:0016757">
    <property type="term" value="F:glycosyltransferase activity"/>
    <property type="evidence" value="ECO:0007669"/>
    <property type="project" value="InterPro"/>
</dbReference>
<accession>A0A7C3QVA1</accession>
<dbReference type="InterPro" id="IPR029063">
    <property type="entry name" value="SAM-dependent_MTases_sf"/>
</dbReference>
<dbReference type="InterPro" id="IPR011990">
    <property type="entry name" value="TPR-like_helical_dom_sf"/>
</dbReference>
<comment type="caution">
    <text evidence="2">The sequence shown here is derived from an EMBL/GenBank/DDBJ whole genome shotgun (WGS) entry which is preliminary data.</text>
</comment>
<name>A0A7C3QVA1_9BACT</name>
<dbReference type="CDD" id="cd02440">
    <property type="entry name" value="AdoMet_MTases"/>
    <property type="match status" value="1"/>
</dbReference>
<dbReference type="GO" id="GO:0008168">
    <property type="term" value="F:methyltransferase activity"/>
    <property type="evidence" value="ECO:0007669"/>
    <property type="project" value="UniProtKB-KW"/>
</dbReference>
<gene>
    <name evidence="2" type="ORF">ENX03_10630</name>
</gene>
<reference evidence="2" key="1">
    <citation type="journal article" date="2020" name="mSystems">
        <title>Genome- and Community-Level Interaction Insights into Carbon Utilization and Element Cycling Functions of Hydrothermarchaeota in Hydrothermal Sediment.</title>
        <authorList>
            <person name="Zhou Z."/>
            <person name="Liu Y."/>
            <person name="Xu W."/>
            <person name="Pan J."/>
            <person name="Luo Z.H."/>
            <person name="Li M."/>
        </authorList>
    </citation>
    <scope>NUCLEOTIDE SEQUENCE [LARGE SCALE GENOMIC DNA]</scope>
    <source>
        <strain evidence="2">SpSt-902</strain>
    </source>
</reference>
<dbReference type="Gene3D" id="3.40.50.2000">
    <property type="entry name" value="Glycogen Phosphorylase B"/>
    <property type="match status" value="1"/>
</dbReference>
<dbReference type="Pfam" id="PF13489">
    <property type="entry name" value="Methyltransf_23"/>
    <property type="match status" value="1"/>
</dbReference>
<dbReference type="SUPFAM" id="SSF53335">
    <property type="entry name" value="S-adenosyl-L-methionine-dependent methyltransferases"/>
    <property type="match status" value="1"/>
</dbReference>
<protein>
    <submittedName>
        <fullName evidence="2">Methyltransferase domain-containing protein</fullName>
    </submittedName>
</protein>
<dbReference type="CDD" id="cd03801">
    <property type="entry name" value="GT4_PimA-like"/>
    <property type="match status" value="1"/>
</dbReference>
<keyword evidence="2" id="KW-0808">Transferase</keyword>
<dbReference type="PANTHER" id="PTHR43861">
    <property type="entry name" value="TRANS-ACONITATE 2-METHYLTRANSFERASE-RELATED"/>
    <property type="match status" value="1"/>
</dbReference>
<dbReference type="Gene3D" id="3.40.50.150">
    <property type="entry name" value="Vaccinia Virus protein VP39"/>
    <property type="match status" value="1"/>
</dbReference>
<evidence type="ECO:0000259" key="1">
    <source>
        <dbReference type="Pfam" id="PF00534"/>
    </source>
</evidence>
<dbReference type="SUPFAM" id="SSF53756">
    <property type="entry name" value="UDP-Glycosyltransferase/glycogen phosphorylase"/>
    <property type="match status" value="1"/>
</dbReference>
<dbReference type="Pfam" id="PF00534">
    <property type="entry name" value="Glycos_transf_1"/>
    <property type="match status" value="1"/>
</dbReference>
<evidence type="ECO:0000313" key="2">
    <source>
        <dbReference type="EMBL" id="HFT94355.1"/>
    </source>
</evidence>
<feature type="domain" description="Glycosyl transferase family 1" evidence="1">
    <location>
        <begin position="209"/>
        <end position="297"/>
    </location>
</feature>
<dbReference type="GO" id="GO:0032259">
    <property type="term" value="P:methylation"/>
    <property type="evidence" value="ECO:0007669"/>
    <property type="project" value="UniProtKB-KW"/>
</dbReference>
<sequence>MTHILTFNWHEGYISLLGKIPGISLSIVERTKGGYSRWMHEFRPCPRGSRLVSLKDALDDLRKERFDLVIAHDPSDLISTMESAVPQILVLHNRLDTMIALGGDSIDRKGYLEWFGNLVRMVPDLEIVSISESKRQNWGVDGPVILPGIDPGEWGPWSGSKAAVLQVGNFLKERDLMLGWRVTEEAVRDLPRTLIGINPSVPDSRLSRNQNDLASLFREHRVYLHSSVHPYEDGYNLALLEAMASGMPVVALAHPGSPVVQGRSGFLSDNPSVLKEHLRDLLEDPQQAGDLGEKARQDVCEQFPLDRFVENWSELIKKKASAWGVSRKYREERGELIDRIPAGARTILDIGCGRGFLGRGIRERLGSVELLGIEKDPERAREAGAHYDRVIVEDATTWVPDFPRESIDVLVFADVIEHVTDPKSLLSRFLPWLSPSGVVILSVPNIRYQKILKELAEGHFRYGEEGILDRTHLRFFTRESMLELFGDAGLWVESVSANVDSRYRWVQEGTGLSDGKRTDIDLGSVVIRDQGSEELRDLFTVQYLFVARRKIQAIFDRVDRLSAEGAGHDLIGILQEARQDPALASDERTEIDIKIGEIACRCQDWDEALAAYERAIDPLLALQDERAALGIGVLELLRGDPGRALMWFKMAFDMNPGSWKSLSGFAMACQELERREEAFFYYAQSLIMHPSQREILELFVGLAGELGQLSDTIPVFRAYVKEMPDDAEVRIRMIESLLAIDRGQEASEEIALFSRLYPGHPQSAKLREIVSVPGLASRQVS</sequence>
<keyword evidence="2" id="KW-0489">Methyltransferase</keyword>
<dbReference type="InterPro" id="IPR001296">
    <property type="entry name" value="Glyco_trans_1"/>
</dbReference>
<proteinExistence type="predicted"/>
<organism evidence="2">
    <name type="scientific">Leptospirillum ferriphilum</name>
    <dbReference type="NCBI Taxonomy" id="178606"/>
    <lineage>
        <taxon>Bacteria</taxon>
        <taxon>Pseudomonadati</taxon>
        <taxon>Nitrospirota</taxon>
        <taxon>Nitrospiria</taxon>
        <taxon>Nitrospirales</taxon>
        <taxon>Nitrospiraceae</taxon>
        <taxon>Leptospirillum</taxon>
    </lineage>
</organism>